<dbReference type="GO" id="GO:0003824">
    <property type="term" value="F:catalytic activity"/>
    <property type="evidence" value="ECO:0007669"/>
    <property type="project" value="InterPro"/>
</dbReference>
<dbReference type="PANTHER" id="PTHR21521:SF0">
    <property type="entry name" value="AMUN, ISOFORM A"/>
    <property type="match status" value="1"/>
</dbReference>
<name>A0A0D2K106_9CHLO</name>
<evidence type="ECO:0000313" key="2">
    <source>
        <dbReference type="EMBL" id="KIZ04298.1"/>
    </source>
</evidence>
<dbReference type="PANTHER" id="PTHR21521">
    <property type="entry name" value="AMUN, ISOFORM A"/>
    <property type="match status" value="1"/>
</dbReference>
<dbReference type="GO" id="GO:0006281">
    <property type="term" value="P:DNA repair"/>
    <property type="evidence" value="ECO:0007669"/>
    <property type="project" value="InterPro"/>
</dbReference>
<dbReference type="GeneID" id="25736533"/>
<gene>
    <name evidence="2" type="ORF">MNEG_3655</name>
</gene>
<dbReference type="STRING" id="145388.A0A0D2K106"/>
<dbReference type="KEGG" id="mng:MNEG_3655"/>
<accession>A0A0D2K106</accession>
<dbReference type="EMBL" id="KK100689">
    <property type="protein sequence ID" value="KIZ04298.1"/>
    <property type="molecule type" value="Genomic_DNA"/>
</dbReference>
<protein>
    <submittedName>
        <fullName evidence="2">Uncharacterized protein</fullName>
    </submittedName>
</protein>
<feature type="region of interest" description="Disordered" evidence="1">
    <location>
        <begin position="383"/>
        <end position="442"/>
    </location>
</feature>
<dbReference type="InterPro" id="IPR011257">
    <property type="entry name" value="DNA_glycosylase"/>
</dbReference>
<feature type="compositionally biased region" description="Gly residues" evidence="1">
    <location>
        <begin position="383"/>
        <end position="395"/>
    </location>
</feature>
<keyword evidence="3" id="KW-1185">Reference proteome</keyword>
<feature type="compositionally biased region" description="Basic and acidic residues" evidence="1">
    <location>
        <begin position="396"/>
        <end position="409"/>
    </location>
</feature>
<reference evidence="2 3" key="1">
    <citation type="journal article" date="2013" name="BMC Genomics">
        <title>Reconstruction of the lipid metabolism for the microalga Monoraphidium neglectum from its genome sequence reveals characteristics suitable for biofuel production.</title>
        <authorList>
            <person name="Bogen C."/>
            <person name="Al-Dilaimi A."/>
            <person name="Albersmeier A."/>
            <person name="Wichmann J."/>
            <person name="Grundmann M."/>
            <person name="Rupp O."/>
            <person name="Lauersen K.J."/>
            <person name="Blifernez-Klassen O."/>
            <person name="Kalinowski J."/>
            <person name="Goesmann A."/>
            <person name="Mussgnug J.H."/>
            <person name="Kruse O."/>
        </authorList>
    </citation>
    <scope>NUCLEOTIDE SEQUENCE [LARGE SCALE GENOMIC DNA]</scope>
    <source>
        <strain evidence="2 3">SAG 48.87</strain>
    </source>
</reference>
<dbReference type="AlphaFoldDB" id="A0A0D2K106"/>
<dbReference type="OrthoDB" id="549925at2759"/>
<dbReference type="RefSeq" id="XP_013903317.1">
    <property type="nucleotide sequence ID" value="XM_014047863.1"/>
</dbReference>
<organism evidence="2 3">
    <name type="scientific">Monoraphidium neglectum</name>
    <dbReference type="NCBI Taxonomy" id="145388"/>
    <lineage>
        <taxon>Eukaryota</taxon>
        <taxon>Viridiplantae</taxon>
        <taxon>Chlorophyta</taxon>
        <taxon>core chlorophytes</taxon>
        <taxon>Chlorophyceae</taxon>
        <taxon>CS clade</taxon>
        <taxon>Sphaeropleales</taxon>
        <taxon>Selenastraceae</taxon>
        <taxon>Monoraphidium</taxon>
    </lineage>
</organism>
<proteinExistence type="predicted"/>
<dbReference type="Gene3D" id="1.10.340.30">
    <property type="entry name" value="Hypothetical protein, domain 2"/>
    <property type="match status" value="1"/>
</dbReference>
<evidence type="ECO:0000313" key="3">
    <source>
        <dbReference type="Proteomes" id="UP000054498"/>
    </source>
</evidence>
<feature type="compositionally biased region" description="Low complexity" evidence="1">
    <location>
        <begin position="417"/>
        <end position="426"/>
    </location>
</feature>
<dbReference type="Proteomes" id="UP000054498">
    <property type="component" value="Unassembled WGS sequence"/>
</dbReference>
<dbReference type="SUPFAM" id="SSF48150">
    <property type="entry name" value="DNA-glycosylase"/>
    <property type="match status" value="1"/>
</dbReference>
<sequence length="442" mass="45383">MMISRTISRASARPQQAVRSAVRVQAAKDSPVHAVLQNAATLAVAVGIALSPAPAFAALPDGVSGPGQTELDELLTAKLEKIRASGLANGNPSGAPVRVETTYDADRKPLNATKAPAAEPVRAAAPAEEERIDIRQAAISATRTPLHALAARPPRPGGMASELWRSGAPPDWAAVRACAHEIVREHGKKPELADLEAWAWDELRAAVRAREPPHLTKEEYVKLVRWKLTRGKWRPLMRFAEALKPQQIEDATAAAFKVLLETKGSAGAGAGGASDAAAEASQEAAQGALAALTSLPGIGPATAAMVLLLADGSCPAMSDEALMAVVTAGGGKPKYTPKEYWQLRDALVAKARELRTQTGDDTWTAVEAERCLFLADLKANGGGSGGSGGGGGGADVDGRGQKGTKEGAAGKRGGGKRPAAAAPNASHGGGKRRAGKAASKGA</sequence>
<evidence type="ECO:0000256" key="1">
    <source>
        <dbReference type="SAM" id="MobiDB-lite"/>
    </source>
</evidence>